<organism evidence="3">
    <name type="scientific">Schistosoma curassoni</name>
    <dbReference type="NCBI Taxonomy" id="6186"/>
    <lineage>
        <taxon>Eukaryota</taxon>
        <taxon>Metazoa</taxon>
        <taxon>Spiralia</taxon>
        <taxon>Lophotrochozoa</taxon>
        <taxon>Platyhelminthes</taxon>
        <taxon>Trematoda</taxon>
        <taxon>Digenea</taxon>
        <taxon>Strigeidida</taxon>
        <taxon>Schistosomatoidea</taxon>
        <taxon>Schistosomatidae</taxon>
        <taxon>Schistosoma</taxon>
    </lineage>
</organism>
<evidence type="ECO:0000313" key="3">
    <source>
        <dbReference type="WBParaSite" id="SCUD_0000558501-mRNA-1"/>
    </source>
</evidence>
<name>A0A183JS95_9TREM</name>
<dbReference type="Proteomes" id="UP000279833">
    <property type="component" value="Unassembled WGS sequence"/>
</dbReference>
<keyword evidence="2" id="KW-1185">Reference proteome</keyword>
<sequence>MMSLILHRIKVNSKNPGVTQFLLKCSSEEFSQQMKFPGFLSINNSPTFEHKSFDVKTRESTHEMTAANI</sequence>
<dbReference type="EMBL" id="UZAK01009449">
    <property type="protein sequence ID" value="VDO96772.1"/>
    <property type="molecule type" value="Genomic_DNA"/>
</dbReference>
<dbReference type="AlphaFoldDB" id="A0A183JS95"/>
<evidence type="ECO:0000313" key="1">
    <source>
        <dbReference type="EMBL" id="VDO96772.1"/>
    </source>
</evidence>
<dbReference type="WBParaSite" id="SCUD_0000558501-mRNA-1">
    <property type="protein sequence ID" value="SCUD_0000558501-mRNA-1"/>
    <property type="gene ID" value="SCUD_0000558501"/>
</dbReference>
<protein>
    <submittedName>
        <fullName evidence="3">Ovule protein</fullName>
    </submittedName>
</protein>
<evidence type="ECO:0000313" key="2">
    <source>
        <dbReference type="Proteomes" id="UP000279833"/>
    </source>
</evidence>
<accession>A0A183JS95</accession>
<gene>
    <name evidence="1" type="ORF">SCUD_LOCUS5585</name>
</gene>
<proteinExistence type="predicted"/>
<reference evidence="1 2" key="2">
    <citation type="submission" date="2018-11" db="EMBL/GenBank/DDBJ databases">
        <authorList>
            <consortium name="Pathogen Informatics"/>
        </authorList>
    </citation>
    <scope>NUCLEOTIDE SEQUENCE [LARGE SCALE GENOMIC DNA]</scope>
    <source>
        <strain evidence="1">Dakar</strain>
        <strain evidence="2">Dakar, Senegal</strain>
    </source>
</reference>
<reference evidence="3" key="1">
    <citation type="submission" date="2016-06" db="UniProtKB">
        <authorList>
            <consortium name="WormBaseParasite"/>
        </authorList>
    </citation>
    <scope>IDENTIFICATION</scope>
</reference>